<evidence type="ECO:0000313" key="2">
    <source>
        <dbReference type="Proteomes" id="UP000184035"/>
    </source>
</evidence>
<dbReference type="Pfam" id="PF12983">
    <property type="entry name" value="DUF3867"/>
    <property type="match status" value="1"/>
</dbReference>
<reference evidence="1 2" key="1">
    <citation type="submission" date="2016-11" db="EMBL/GenBank/DDBJ databases">
        <authorList>
            <person name="Jaros S."/>
            <person name="Januszkiewicz K."/>
            <person name="Wedrychowicz H."/>
        </authorList>
    </citation>
    <scope>NUCLEOTIDE SEQUENCE [LARGE SCALE GENOMIC DNA]</scope>
    <source>
        <strain evidence="1 2">DSM 2631</strain>
    </source>
</reference>
<accession>A0A1M4VWV7</accession>
<dbReference type="AlphaFoldDB" id="A0A1M4VWV7"/>
<evidence type="ECO:0008006" key="3">
    <source>
        <dbReference type="Google" id="ProtNLM"/>
    </source>
</evidence>
<protein>
    <recommendedName>
        <fullName evidence="3">DUF3867 domain-containing protein</fullName>
    </recommendedName>
</protein>
<dbReference type="Proteomes" id="UP000184035">
    <property type="component" value="Unassembled WGS sequence"/>
</dbReference>
<proteinExistence type="predicted"/>
<organism evidence="1 2">
    <name type="scientific">Clostridium fallax</name>
    <dbReference type="NCBI Taxonomy" id="1533"/>
    <lineage>
        <taxon>Bacteria</taxon>
        <taxon>Bacillati</taxon>
        <taxon>Bacillota</taxon>
        <taxon>Clostridia</taxon>
        <taxon>Eubacteriales</taxon>
        <taxon>Clostridiaceae</taxon>
        <taxon>Clostridium</taxon>
    </lineage>
</organism>
<dbReference type="InterPro" id="IPR024218">
    <property type="entry name" value="DUF3867"/>
</dbReference>
<sequence>MDRIIDFNELKNNKDVDKFESYIYELYYSVAQGTMSMADLTKNIFKYMEENNISQEKFVEIQKKLMERYGFDPSTLESQFKAFSSNTNISKDYEIVRKSMSFHEKYKNKIKVKSVSTYVIKNENNDVEIILDEENVNIKSFKKIDLRDNELNEFLCSYKKVMEDKQLKISLCENVLDYIY</sequence>
<evidence type="ECO:0000313" key="1">
    <source>
        <dbReference type="EMBL" id="SHE73427.1"/>
    </source>
</evidence>
<keyword evidence="2" id="KW-1185">Reference proteome</keyword>
<dbReference type="OrthoDB" id="1754214at2"/>
<dbReference type="EMBL" id="FQVM01000009">
    <property type="protein sequence ID" value="SHE73427.1"/>
    <property type="molecule type" value="Genomic_DNA"/>
</dbReference>
<name>A0A1M4VWV7_9CLOT</name>
<dbReference type="RefSeq" id="WP_072895083.1">
    <property type="nucleotide sequence ID" value="NZ_FQVM01000009.1"/>
</dbReference>
<gene>
    <name evidence="1" type="ORF">SAMN05443638_10962</name>
</gene>